<dbReference type="EMBL" id="JBBKZV010000016">
    <property type="protein sequence ID" value="MEJ8824782.1"/>
    <property type="molecule type" value="Genomic_DNA"/>
</dbReference>
<dbReference type="Proteomes" id="UP001363010">
    <property type="component" value="Unassembled WGS sequence"/>
</dbReference>
<dbReference type="InterPro" id="IPR018683">
    <property type="entry name" value="DUF2169"/>
</dbReference>
<organism evidence="2 3">
    <name type="scientific">Variovorax humicola</name>
    <dbReference type="NCBI Taxonomy" id="1769758"/>
    <lineage>
        <taxon>Bacteria</taxon>
        <taxon>Pseudomonadati</taxon>
        <taxon>Pseudomonadota</taxon>
        <taxon>Betaproteobacteria</taxon>
        <taxon>Burkholderiales</taxon>
        <taxon>Comamonadaceae</taxon>
        <taxon>Variovorax</taxon>
    </lineage>
</organism>
<evidence type="ECO:0000259" key="1">
    <source>
        <dbReference type="Pfam" id="PF09937"/>
    </source>
</evidence>
<name>A0ABU8W5W8_9BURK</name>
<accession>A0ABU8W5W8</accession>
<comment type="caution">
    <text evidence="2">The sequence shown here is derived from an EMBL/GenBank/DDBJ whole genome shotgun (WGS) entry which is preliminary data.</text>
</comment>
<evidence type="ECO:0000313" key="2">
    <source>
        <dbReference type="EMBL" id="MEJ8824782.1"/>
    </source>
</evidence>
<reference evidence="2 3" key="1">
    <citation type="submission" date="2024-03" db="EMBL/GenBank/DDBJ databases">
        <title>Novel species of the genus Variovorax.</title>
        <authorList>
            <person name="Liu Q."/>
            <person name="Xin Y.-H."/>
        </authorList>
    </citation>
    <scope>NUCLEOTIDE SEQUENCE [LARGE SCALE GENOMIC DNA]</scope>
    <source>
        <strain evidence="2 3">KACC 18501</strain>
    </source>
</reference>
<protein>
    <submittedName>
        <fullName evidence="2">DUF2169 domain-containing protein</fullName>
    </submittedName>
</protein>
<proteinExistence type="predicted"/>
<feature type="domain" description="DUF2169" evidence="1">
    <location>
        <begin position="22"/>
        <end position="312"/>
    </location>
</feature>
<sequence length="350" mass="39049">MWQVDNRTPFAAERGWVRDRNGAEIWLVAVKATFDILPDGSTEVAKDQPPVLRMPEYHGEPAKSSIKYEADLVLTKKTTDIIVVGHAHAPGGRAVTELDAGFRVGPVQKILRVYGDRQWGATGPTSPEPFTRMPIVYERAFGGVDSRSAQPERDWDLRNPVGCGFAVKKANLDGMPVPNIESADRLIRAWDDRPAPAGFGAIGSHWSPRASFAGTYDDAWMKNRSPLLPDDFDDRFFQYAPAEQQAPQFLMGGETVATLNLSPTGNLRFALPREYLGFETQFYDGTREFHKLRKLHSVILEPDFPRVSLVWHSSLPCHFKVQKLKRTLVTRKTGLSPDAGVDDEAEFEGA</sequence>
<keyword evidence="3" id="KW-1185">Reference proteome</keyword>
<dbReference type="Pfam" id="PF09937">
    <property type="entry name" value="DUF2169"/>
    <property type="match status" value="1"/>
</dbReference>
<dbReference type="RefSeq" id="WP_340365804.1">
    <property type="nucleotide sequence ID" value="NZ_JBBKZV010000016.1"/>
</dbReference>
<gene>
    <name evidence="2" type="ORF">WKW80_22530</name>
</gene>
<evidence type="ECO:0000313" key="3">
    <source>
        <dbReference type="Proteomes" id="UP001363010"/>
    </source>
</evidence>